<name>A0A024P398_9BACI</name>
<reference evidence="3" key="1">
    <citation type="submission" date="2014-03" db="EMBL/GenBank/DDBJ databases">
        <authorList>
            <person name="Urmite Genomes U."/>
        </authorList>
    </citation>
    <scope>NUCLEOTIDE SEQUENCE [LARGE SCALE GENOMIC DNA]</scope>
    <source>
        <strain evidence="3">HD-03</strain>
    </source>
</reference>
<evidence type="ECO:0000259" key="1">
    <source>
        <dbReference type="Pfam" id="PF01261"/>
    </source>
</evidence>
<dbReference type="InterPro" id="IPR050312">
    <property type="entry name" value="IolE/XylAMocC-like"/>
</dbReference>
<dbReference type="RefSeq" id="WP_035506288.1">
    <property type="nucleotide sequence ID" value="NZ_CCDH010000001.1"/>
</dbReference>
<dbReference type="EMBL" id="CCDI010000001">
    <property type="protein sequence ID" value="CDQ22829.1"/>
    <property type="molecule type" value="Genomic_DNA"/>
</dbReference>
<protein>
    <submittedName>
        <fullName evidence="2">Xylose isomerase-like TIM barrel</fullName>
    </submittedName>
</protein>
<keyword evidence="3" id="KW-1185">Reference proteome</keyword>
<dbReference type="GO" id="GO:0016853">
    <property type="term" value="F:isomerase activity"/>
    <property type="evidence" value="ECO:0007669"/>
    <property type="project" value="UniProtKB-KW"/>
</dbReference>
<feature type="domain" description="Xylose isomerase-like TIM barrel" evidence="1">
    <location>
        <begin position="26"/>
        <end position="248"/>
    </location>
</feature>
<gene>
    <name evidence="2" type="ORF">BN983_01046</name>
</gene>
<dbReference type="InterPro" id="IPR013022">
    <property type="entry name" value="Xyl_isomerase-like_TIM-brl"/>
</dbReference>
<dbReference type="PANTHER" id="PTHR12110">
    <property type="entry name" value="HYDROXYPYRUVATE ISOMERASE"/>
    <property type="match status" value="1"/>
</dbReference>
<evidence type="ECO:0000313" key="2">
    <source>
        <dbReference type="EMBL" id="CDQ22829.1"/>
    </source>
</evidence>
<dbReference type="Pfam" id="PF01261">
    <property type="entry name" value="AP_endonuc_2"/>
    <property type="match status" value="1"/>
</dbReference>
<dbReference type="PANTHER" id="PTHR12110:SF41">
    <property type="entry name" value="INOSOSE DEHYDRATASE"/>
    <property type="match status" value="1"/>
</dbReference>
<accession>A0A024P398</accession>
<dbReference type="Gene3D" id="3.20.20.150">
    <property type="entry name" value="Divalent-metal-dependent TIM barrel enzymes"/>
    <property type="match status" value="1"/>
</dbReference>
<dbReference type="InterPro" id="IPR036237">
    <property type="entry name" value="Xyl_isomerase-like_sf"/>
</dbReference>
<dbReference type="Proteomes" id="UP000028868">
    <property type="component" value="Unassembled WGS sequence"/>
</dbReference>
<organism evidence="2 3">
    <name type="scientific">Halobacillus karajensis</name>
    <dbReference type="NCBI Taxonomy" id="195088"/>
    <lineage>
        <taxon>Bacteria</taxon>
        <taxon>Bacillati</taxon>
        <taxon>Bacillota</taxon>
        <taxon>Bacilli</taxon>
        <taxon>Bacillales</taxon>
        <taxon>Bacillaceae</taxon>
        <taxon>Halobacillus</taxon>
    </lineage>
</organism>
<comment type="caution">
    <text evidence="2">The sequence shown here is derived from an EMBL/GenBank/DDBJ whole genome shotgun (WGS) entry which is preliminary data.</text>
</comment>
<evidence type="ECO:0000313" key="3">
    <source>
        <dbReference type="Proteomes" id="UP000028868"/>
    </source>
</evidence>
<dbReference type="AlphaFoldDB" id="A0A024P398"/>
<sequence length="254" mass="28897">MVNIKVAVQMFTLRKESEKDFKGVLKEVADIGFQGVEFAGYGGLEAEELKDLLDELGLKAASSHISLSSLEKDLENVLETQKIIGSKHIVCPHLSPERRKDEDYEQLVSILNKAGRRAAEEGITLSYHNHDFELEEMADGRTPLEYILSETNPEWVKAEFDIYWLTKAGESPLEWLDQYKGRTPLVHLKDMTTDDEQFFAELGTGGVDVEGVLKKGEENQVEWWVVEQDQSKQSPLKSIRESLHYLQDQKVISI</sequence>
<proteinExistence type="predicted"/>
<dbReference type="SUPFAM" id="SSF51658">
    <property type="entry name" value="Xylose isomerase-like"/>
    <property type="match status" value="1"/>
</dbReference>
<reference evidence="2 3" key="2">
    <citation type="submission" date="2014-05" db="EMBL/GenBank/DDBJ databases">
        <title>Draft genome sequence of Halobacillus karajensis HK-03.</title>
        <authorList>
            <person name="Khelaifia S."/>
            <person name="Croce O."/>
            <person name="Lagier J.C."/>
            <person name="Raoult D."/>
        </authorList>
    </citation>
    <scope>NUCLEOTIDE SEQUENCE [LARGE SCALE GENOMIC DNA]</scope>
    <source>
        <strain evidence="2 3">HD-03</strain>
    </source>
</reference>
<keyword evidence="2" id="KW-0413">Isomerase</keyword>